<sequence length="294" mass="32075">MKPMLKRTLCLLAGFCSTVATAGTYDQKTPIQVSGQLTQGGYAIVTASPGSRISYAKRTLIVDESGARPIGFSRDAATRQEISVRLPDGRTIIREITLAPRKYAIQRINGLKKRYVSPDKATLKKIREDIARARAARRLDLPFAGWRDRFIWPTSGIISGVYGSQRILNGKPRRPHYGVDIAAPTGTPVYAPAGGKVTLATPMVLSGNTLMIDHGRGVRSTFMHLSNMTVHEGELVKKGQKVGEVGATGRATGPHLHWGMSWFNTRLDPATFMDVPDLKPGARVKAKTRAVSEK</sequence>
<feature type="signal peptide" evidence="1">
    <location>
        <begin position="1"/>
        <end position="22"/>
    </location>
</feature>
<dbReference type="Proteomes" id="UP000198461">
    <property type="component" value="Unassembled WGS sequence"/>
</dbReference>
<reference evidence="3 4" key="1">
    <citation type="submission" date="2016-11" db="EMBL/GenBank/DDBJ databases">
        <authorList>
            <person name="Jaros S."/>
            <person name="Januszkiewicz K."/>
            <person name="Wedrychowicz H."/>
        </authorList>
    </citation>
    <scope>NUCLEOTIDE SEQUENCE [LARGE SCALE GENOMIC DNA]</scope>
    <source>
        <strain evidence="3 4">DSM 17737</strain>
    </source>
</reference>
<dbReference type="CDD" id="cd12797">
    <property type="entry name" value="M23_peptidase"/>
    <property type="match status" value="1"/>
</dbReference>
<protein>
    <submittedName>
        <fullName evidence="3">Murein DD-endopeptidase MepM and murein hydrolase activator NlpD, contain LysM domain</fullName>
    </submittedName>
</protein>
<dbReference type="Gene3D" id="2.70.70.10">
    <property type="entry name" value="Glucose Permease (Domain IIA)"/>
    <property type="match status" value="1"/>
</dbReference>
<proteinExistence type="predicted"/>
<dbReference type="InterPro" id="IPR011055">
    <property type="entry name" value="Dup_hybrid_motif"/>
</dbReference>
<name>A0A1N6F593_9GAMM</name>
<evidence type="ECO:0000259" key="2">
    <source>
        <dbReference type="Pfam" id="PF01551"/>
    </source>
</evidence>
<evidence type="ECO:0000313" key="4">
    <source>
        <dbReference type="Proteomes" id="UP000198461"/>
    </source>
</evidence>
<dbReference type="PANTHER" id="PTHR21666:SF285">
    <property type="entry name" value="M23 FAMILY METALLOPEPTIDASE"/>
    <property type="match status" value="1"/>
</dbReference>
<dbReference type="RefSeq" id="WP_200770550.1">
    <property type="nucleotide sequence ID" value="NZ_FSRE01000002.1"/>
</dbReference>
<dbReference type="InterPro" id="IPR050570">
    <property type="entry name" value="Cell_wall_metabolism_enzyme"/>
</dbReference>
<dbReference type="FunFam" id="2.70.70.10:FF:000019">
    <property type="entry name" value="M23 family peptidase"/>
    <property type="match status" value="1"/>
</dbReference>
<gene>
    <name evidence="3" type="ORF">SAMN05443662_0925</name>
</gene>
<accession>A0A1N6F593</accession>
<feature type="chain" id="PRO_5012839561" evidence="1">
    <location>
        <begin position="23"/>
        <end position="294"/>
    </location>
</feature>
<dbReference type="STRING" id="364032.SAMN05443662_0925"/>
<dbReference type="GO" id="GO:0004222">
    <property type="term" value="F:metalloendopeptidase activity"/>
    <property type="evidence" value="ECO:0007669"/>
    <property type="project" value="TreeGrafter"/>
</dbReference>
<dbReference type="PANTHER" id="PTHR21666">
    <property type="entry name" value="PEPTIDASE-RELATED"/>
    <property type="match status" value="1"/>
</dbReference>
<dbReference type="SUPFAM" id="SSF51261">
    <property type="entry name" value="Duplicated hybrid motif"/>
    <property type="match status" value="1"/>
</dbReference>
<keyword evidence="4" id="KW-1185">Reference proteome</keyword>
<evidence type="ECO:0000256" key="1">
    <source>
        <dbReference type="SAM" id="SignalP"/>
    </source>
</evidence>
<keyword evidence="3" id="KW-0378">Hydrolase</keyword>
<dbReference type="Pfam" id="PF01551">
    <property type="entry name" value="Peptidase_M23"/>
    <property type="match status" value="1"/>
</dbReference>
<dbReference type="EMBL" id="FSRE01000002">
    <property type="protein sequence ID" value="SIN90431.1"/>
    <property type="molecule type" value="Genomic_DNA"/>
</dbReference>
<feature type="domain" description="M23ase beta-sheet core" evidence="2">
    <location>
        <begin position="175"/>
        <end position="269"/>
    </location>
</feature>
<dbReference type="AlphaFoldDB" id="A0A1N6F593"/>
<evidence type="ECO:0000313" key="3">
    <source>
        <dbReference type="EMBL" id="SIN90431.1"/>
    </source>
</evidence>
<dbReference type="InterPro" id="IPR016047">
    <property type="entry name" value="M23ase_b-sheet_dom"/>
</dbReference>
<keyword evidence="1" id="KW-0732">Signal</keyword>
<organism evidence="3 4">
    <name type="scientific">Sulfurivirga caldicuralii</name>
    <dbReference type="NCBI Taxonomy" id="364032"/>
    <lineage>
        <taxon>Bacteria</taxon>
        <taxon>Pseudomonadati</taxon>
        <taxon>Pseudomonadota</taxon>
        <taxon>Gammaproteobacteria</taxon>
        <taxon>Thiotrichales</taxon>
        <taxon>Piscirickettsiaceae</taxon>
        <taxon>Sulfurivirga</taxon>
    </lineage>
</organism>